<accession>A0ABQ5B5V3</accession>
<reference evidence="1" key="2">
    <citation type="submission" date="2022-01" db="EMBL/GenBank/DDBJ databases">
        <authorList>
            <person name="Yamashiro T."/>
            <person name="Shiraishi A."/>
            <person name="Satake H."/>
            <person name="Nakayama K."/>
        </authorList>
    </citation>
    <scope>NUCLEOTIDE SEQUENCE</scope>
</reference>
<evidence type="ECO:0000313" key="1">
    <source>
        <dbReference type="EMBL" id="GJT09322.1"/>
    </source>
</evidence>
<organism evidence="1 2">
    <name type="scientific">Tanacetum coccineum</name>
    <dbReference type="NCBI Taxonomy" id="301880"/>
    <lineage>
        <taxon>Eukaryota</taxon>
        <taxon>Viridiplantae</taxon>
        <taxon>Streptophyta</taxon>
        <taxon>Embryophyta</taxon>
        <taxon>Tracheophyta</taxon>
        <taxon>Spermatophyta</taxon>
        <taxon>Magnoliopsida</taxon>
        <taxon>eudicotyledons</taxon>
        <taxon>Gunneridae</taxon>
        <taxon>Pentapetalae</taxon>
        <taxon>asterids</taxon>
        <taxon>campanulids</taxon>
        <taxon>Asterales</taxon>
        <taxon>Asteraceae</taxon>
        <taxon>Asteroideae</taxon>
        <taxon>Anthemideae</taxon>
        <taxon>Anthemidinae</taxon>
        <taxon>Tanacetum</taxon>
    </lineage>
</organism>
<reference evidence="1" key="1">
    <citation type="journal article" date="2022" name="Int. J. Mol. Sci.">
        <title>Draft Genome of Tanacetum Coccineum: Genomic Comparison of Closely Related Tanacetum-Family Plants.</title>
        <authorList>
            <person name="Yamashiro T."/>
            <person name="Shiraishi A."/>
            <person name="Nakayama K."/>
            <person name="Satake H."/>
        </authorList>
    </citation>
    <scope>NUCLEOTIDE SEQUENCE</scope>
</reference>
<protein>
    <submittedName>
        <fullName evidence="1">Uncharacterized protein</fullName>
    </submittedName>
</protein>
<gene>
    <name evidence="1" type="ORF">Tco_0856364</name>
</gene>
<name>A0ABQ5B5V3_9ASTR</name>
<evidence type="ECO:0000313" key="2">
    <source>
        <dbReference type="Proteomes" id="UP001151760"/>
    </source>
</evidence>
<dbReference type="Proteomes" id="UP001151760">
    <property type="component" value="Unassembled WGS sequence"/>
</dbReference>
<proteinExistence type="predicted"/>
<comment type="caution">
    <text evidence="1">The sequence shown here is derived from an EMBL/GenBank/DDBJ whole genome shotgun (WGS) entry which is preliminary data.</text>
</comment>
<sequence length="246" mass="28600">MDEANFTMEDYIELEAEKACRCGQTFNWETATYGKFMYHEDIDYFKEFETDLPVIIFNDAVMTDHKISSQPMKNLRTDSEDDTYEVNIPSNNVVVEQLDNGIDNTDTQSYEFDEDLKMNHDIHREPSNMEDYLILIEIWHHYHPELKDTSGSDISSRDTLTRSSKISRRGWALRLHTAEEMAGDGFDGYWADSLREIATKSDLSGYWSKIDFDGDFLEMVPSYTSIRDPLRRLCHRLIALSISGRG</sequence>
<dbReference type="EMBL" id="BQNB010012898">
    <property type="protein sequence ID" value="GJT09322.1"/>
    <property type="molecule type" value="Genomic_DNA"/>
</dbReference>
<keyword evidence="2" id="KW-1185">Reference proteome</keyword>